<evidence type="ECO:0000256" key="1">
    <source>
        <dbReference type="SAM" id="MobiDB-lite"/>
    </source>
</evidence>
<sequence>WQTTTKELGKHNNKNKMTHIGYPFRYSLLQSKAHSKAHLTIVAGQEQACHGNSTLRQLQPPSERQGPQKRSVEKQWRHNGAHRVSKISRSL</sequence>
<feature type="non-terminal residue" evidence="2">
    <location>
        <position position="1"/>
    </location>
</feature>
<feature type="compositionally biased region" description="Basic residues" evidence="1">
    <location>
        <begin position="77"/>
        <end position="91"/>
    </location>
</feature>
<reference evidence="2 3" key="1">
    <citation type="submission" date="2021-06" db="EMBL/GenBank/DDBJ databases">
        <authorList>
            <person name="Palmer J.M."/>
        </authorList>
    </citation>
    <scope>NUCLEOTIDE SEQUENCE [LARGE SCALE GENOMIC DNA]</scope>
    <source>
        <strain evidence="2 3">AS_MEX2019</strain>
        <tissue evidence="2">Muscle</tissue>
    </source>
</reference>
<name>A0ABV1A6Y1_9TELE</name>
<gene>
    <name evidence="2" type="ORF">AMECASPLE_001584</name>
</gene>
<evidence type="ECO:0000313" key="3">
    <source>
        <dbReference type="Proteomes" id="UP001469553"/>
    </source>
</evidence>
<feature type="region of interest" description="Disordered" evidence="1">
    <location>
        <begin position="55"/>
        <end position="91"/>
    </location>
</feature>
<keyword evidence="3" id="KW-1185">Reference proteome</keyword>
<dbReference type="Proteomes" id="UP001469553">
    <property type="component" value="Unassembled WGS sequence"/>
</dbReference>
<protein>
    <submittedName>
        <fullName evidence="2">Uncharacterized protein</fullName>
    </submittedName>
</protein>
<organism evidence="2 3">
    <name type="scientific">Ameca splendens</name>
    <dbReference type="NCBI Taxonomy" id="208324"/>
    <lineage>
        <taxon>Eukaryota</taxon>
        <taxon>Metazoa</taxon>
        <taxon>Chordata</taxon>
        <taxon>Craniata</taxon>
        <taxon>Vertebrata</taxon>
        <taxon>Euteleostomi</taxon>
        <taxon>Actinopterygii</taxon>
        <taxon>Neopterygii</taxon>
        <taxon>Teleostei</taxon>
        <taxon>Neoteleostei</taxon>
        <taxon>Acanthomorphata</taxon>
        <taxon>Ovalentaria</taxon>
        <taxon>Atherinomorphae</taxon>
        <taxon>Cyprinodontiformes</taxon>
        <taxon>Goodeidae</taxon>
        <taxon>Ameca</taxon>
    </lineage>
</organism>
<accession>A0ABV1A6Y1</accession>
<evidence type="ECO:0000313" key="2">
    <source>
        <dbReference type="EMBL" id="MEQ2313396.1"/>
    </source>
</evidence>
<proteinExistence type="predicted"/>
<dbReference type="EMBL" id="JAHRIP010084692">
    <property type="protein sequence ID" value="MEQ2313396.1"/>
    <property type="molecule type" value="Genomic_DNA"/>
</dbReference>
<comment type="caution">
    <text evidence="2">The sequence shown here is derived from an EMBL/GenBank/DDBJ whole genome shotgun (WGS) entry which is preliminary data.</text>
</comment>